<evidence type="ECO:0000313" key="5">
    <source>
        <dbReference type="Proteomes" id="UP000249177"/>
    </source>
</evidence>
<gene>
    <name evidence="4" type="ORF">DOS84_10690</name>
</gene>
<feature type="modified residue" description="4-aspartylphosphate" evidence="1">
    <location>
        <position position="55"/>
    </location>
</feature>
<keyword evidence="1" id="KW-0597">Phosphoprotein</keyword>
<dbReference type="InterPro" id="IPR046947">
    <property type="entry name" value="LytR-like"/>
</dbReference>
<feature type="domain" description="Response regulatory" evidence="2">
    <location>
        <begin position="2"/>
        <end position="115"/>
    </location>
</feature>
<evidence type="ECO:0000259" key="2">
    <source>
        <dbReference type="PROSITE" id="PS50110"/>
    </source>
</evidence>
<sequence>MNILIIEDELKAAKSLTTMIAAVRPNAKILYQIQSVESAIKFLSENEMPNLIFMDIQLADGLSFDIFKSVAINCPVIFCTAYNEYSLEAFKANGIDYILKPFSKEDIEVAFEKVDQLKNYFQQNLVPDIGTLLSRLEPQGGKKSFLVFKHNKYVTVHTDTIAYFCIKHEMVHIVCLDKQEYPLNQSLDQIYSLLSSSMFYRLNRQYIINFNAIKEIEPYFARKLYVKLIIPTEERLLINKERSSNFLHWMENR</sequence>
<dbReference type="Pfam" id="PF04397">
    <property type="entry name" value="LytTR"/>
    <property type="match status" value="1"/>
</dbReference>
<dbReference type="GO" id="GO:0003677">
    <property type="term" value="F:DNA binding"/>
    <property type="evidence" value="ECO:0007669"/>
    <property type="project" value="UniProtKB-KW"/>
</dbReference>
<dbReference type="PANTHER" id="PTHR37299">
    <property type="entry name" value="TRANSCRIPTIONAL REGULATOR-RELATED"/>
    <property type="match status" value="1"/>
</dbReference>
<dbReference type="Gene3D" id="3.40.50.2300">
    <property type="match status" value="1"/>
</dbReference>
<dbReference type="Proteomes" id="UP000249177">
    <property type="component" value="Unassembled WGS sequence"/>
</dbReference>
<name>A0A2W7UIV2_9FLAO</name>
<keyword evidence="4" id="KW-0238">DNA-binding</keyword>
<dbReference type="SUPFAM" id="SSF52172">
    <property type="entry name" value="CheY-like"/>
    <property type="match status" value="1"/>
</dbReference>
<dbReference type="InterPro" id="IPR001789">
    <property type="entry name" value="Sig_transdc_resp-reg_receiver"/>
</dbReference>
<keyword evidence="5" id="KW-1185">Reference proteome</keyword>
<dbReference type="Pfam" id="PF00072">
    <property type="entry name" value="Response_reg"/>
    <property type="match status" value="1"/>
</dbReference>
<dbReference type="PROSITE" id="PS50110">
    <property type="entry name" value="RESPONSE_REGULATORY"/>
    <property type="match status" value="1"/>
</dbReference>
<reference evidence="4 5" key="1">
    <citation type="submission" date="2018-06" db="EMBL/GenBank/DDBJ databases">
        <title>Flavobacterium sp IMCC34762, genome.</title>
        <authorList>
            <person name="Joung Y."/>
            <person name="Cho J."/>
            <person name="Song J."/>
        </authorList>
    </citation>
    <scope>NUCLEOTIDE SEQUENCE [LARGE SCALE GENOMIC DNA]</scope>
    <source>
        <strain evidence="4 5">IMCC34762</strain>
    </source>
</reference>
<dbReference type="InterPro" id="IPR011006">
    <property type="entry name" value="CheY-like_superfamily"/>
</dbReference>
<dbReference type="GO" id="GO:0000156">
    <property type="term" value="F:phosphorelay response regulator activity"/>
    <property type="evidence" value="ECO:0007669"/>
    <property type="project" value="InterPro"/>
</dbReference>
<feature type="domain" description="HTH LytTR-type" evidence="3">
    <location>
        <begin position="145"/>
        <end position="218"/>
    </location>
</feature>
<dbReference type="PROSITE" id="PS50930">
    <property type="entry name" value="HTH_LYTTR"/>
    <property type="match status" value="1"/>
</dbReference>
<proteinExistence type="predicted"/>
<dbReference type="OrthoDB" id="2168082at2"/>
<dbReference type="RefSeq" id="WP_111410115.1">
    <property type="nucleotide sequence ID" value="NZ_QKXH01000006.1"/>
</dbReference>
<accession>A0A2W7UIV2</accession>
<dbReference type="Gene3D" id="2.40.50.1020">
    <property type="entry name" value="LytTr DNA-binding domain"/>
    <property type="match status" value="1"/>
</dbReference>
<dbReference type="PANTHER" id="PTHR37299:SF1">
    <property type="entry name" value="STAGE 0 SPORULATION PROTEIN A HOMOLOG"/>
    <property type="match status" value="1"/>
</dbReference>
<evidence type="ECO:0000256" key="1">
    <source>
        <dbReference type="PROSITE-ProRule" id="PRU00169"/>
    </source>
</evidence>
<evidence type="ECO:0000259" key="3">
    <source>
        <dbReference type="PROSITE" id="PS50930"/>
    </source>
</evidence>
<dbReference type="EMBL" id="QKXH01000006">
    <property type="protein sequence ID" value="PZX93325.1"/>
    <property type="molecule type" value="Genomic_DNA"/>
</dbReference>
<organism evidence="4 5">
    <name type="scientific">Flavobacterium aquariorum</name>
    <dbReference type="NCBI Taxonomy" id="2217670"/>
    <lineage>
        <taxon>Bacteria</taxon>
        <taxon>Pseudomonadati</taxon>
        <taxon>Bacteroidota</taxon>
        <taxon>Flavobacteriia</taxon>
        <taxon>Flavobacteriales</taxon>
        <taxon>Flavobacteriaceae</taxon>
        <taxon>Flavobacterium</taxon>
    </lineage>
</organism>
<comment type="caution">
    <text evidence="4">The sequence shown here is derived from an EMBL/GenBank/DDBJ whole genome shotgun (WGS) entry which is preliminary data.</text>
</comment>
<dbReference type="SMART" id="SM00850">
    <property type="entry name" value="LytTR"/>
    <property type="match status" value="1"/>
</dbReference>
<protein>
    <submittedName>
        <fullName evidence="4">DNA-binding response regulator</fullName>
    </submittedName>
</protein>
<dbReference type="AlphaFoldDB" id="A0A2W7UIV2"/>
<dbReference type="SMART" id="SM00448">
    <property type="entry name" value="REC"/>
    <property type="match status" value="1"/>
</dbReference>
<dbReference type="InterPro" id="IPR007492">
    <property type="entry name" value="LytTR_DNA-bd_dom"/>
</dbReference>
<evidence type="ECO:0000313" key="4">
    <source>
        <dbReference type="EMBL" id="PZX93325.1"/>
    </source>
</evidence>